<keyword evidence="1" id="KW-0004">4Fe-4S</keyword>
<keyword evidence="2" id="KW-0479">Metal-binding</keyword>
<feature type="domain" description="4Fe-4S ferredoxin-type" evidence="6">
    <location>
        <begin position="36"/>
        <end position="65"/>
    </location>
</feature>
<keyword evidence="4" id="KW-0411">Iron-sulfur</keyword>
<evidence type="ECO:0000313" key="8">
    <source>
        <dbReference type="Proteomes" id="UP000053462"/>
    </source>
</evidence>
<proteinExistence type="predicted"/>
<evidence type="ECO:0000313" key="7">
    <source>
        <dbReference type="EMBL" id="KUH34511.1"/>
    </source>
</evidence>
<name>A0A117IUH2_9EURY</name>
<evidence type="ECO:0000256" key="3">
    <source>
        <dbReference type="ARBA" id="ARBA00023004"/>
    </source>
</evidence>
<dbReference type="Gene3D" id="3.30.70.20">
    <property type="match status" value="1"/>
</dbReference>
<evidence type="ECO:0000256" key="4">
    <source>
        <dbReference type="ARBA" id="ARBA00023014"/>
    </source>
</evidence>
<sequence>MPNVEAPVVGKDALGRPVKDLSVVPWWGVERKEIEWYPKINYDICAGCGICFVTCGRRVFDWDSEEGKPVVARPYNCMVGCNTCAMICPCDAIEFPPKEYIKKWVAKGRVTKKAFEIVSQITKKSNMSEEEITATPDQDPPKKG</sequence>
<keyword evidence="3" id="KW-0408">Iron</keyword>
<feature type="region of interest" description="Disordered" evidence="5">
    <location>
        <begin position="124"/>
        <end position="144"/>
    </location>
</feature>
<dbReference type="Proteomes" id="UP000053462">
    <property type="component" value="Unassembled WGS sequence"/>
</dbReference>
<dbReference type="OrthoDB" id="23833at2157"/>
<gene>
    <name evidence="7" type="ORF">APY94_01435</name>
</gene>
<dbReference type="EMBL" id="LLYW01000004">
    <property type="protein sequence ID" value="KUH34511.1"/>
    <property type="molecule type" value="Genomic_DNA"/>
</dbReference>
<dbReference type="PROSITE" id="PS51379">
    <property type="entry name" value="4FE4S_FER_2"/>
    <property type="match status" value="2"/>
</dbReference>
<evidence type="ECO:0000256" key="1">
    <source>
        <dbReference type="ARBA" id="ARBA00022485"/>
    </source>
</evidence>
<dbReference type="PROSITE" id="PS00198">
    <property type="entry name" value="4FE4S_FER_1"/>
    <property type="match status" value="1"/>
</dbReference>
<feature type="domain" description="4Fe-4S ferredoxin-type" evidence="6">
    <location>
        <begin position="67"/>
        <end position="98"/>
    </location>
</feature>
<reference evidence="7 8" key="1">
    <citation type="submission" date="2015-10" db="EMBL/GenBank/DDBJ databases">
        <title>Draft genome sequence of Thermococcus celericrescens strain DSM 17994.</title>
        <authorList>
            <person name="Hong S.-J."/>
            <person name="Park C.-E."/>
            <person name="Shin J.-H."/>
        </authorList>
    </citation>
    <scope>NUCLEOTIDE SEQUENCE [LARGE SCALE GENOMIC DNA]</scope>
    <source>
        <strain evidence="7 8">DSM 17994</strain>
    </source>
</reference>
<dbReference type="GO" id="GO:0051539">
    <property type="term" value="F:4 iron, 4 sulfur cluster binding"/>
    <property type="evidence" value="ECO:0007669"/>
    <property type="project" value="UniProtKB-KW"/>
</dbReference>
<dbReference type="GO" id="GO:0046872">
    <property type="term" value="F:metal ion binding"/>
    <property type="evidence" value="ECO:0007669"/>
    <property type="project" value="UniProtKB-KW"/>
</dbReference>
<dbReference type="STRING" id="227598.APY94_01435"/>
<keyword evidence="8" id="KW-1185">Reference proteome</keyword>
<dbReference type="GO" id="GO:0016491">
    <property type="term" value="F:oxidoreductase activity"/>
    <property type="evidence" value="ECO:0007669"/>
    <property type="project" value="UniProtKB-ARBA"/>
</dbReference>
<dbReference type="InterPro" id="IPR017896">
    <property type="entry name" value="4Fe4S_Fe-S-bd"/>
</dbReference>
<evidence type="ECO:0000256" key="2">
    <source>
        <dbReference type="ARBA" id="ARBA00022723"/>
    </source>
</evidence>
<dbReference type="PANTHER" id="PTHR43687">
    <property type="entry name" value="ADENYLYLSULFATE REDUCTASE, BETA SUBUNIT"/>
    <property type="match status" value="1"/>
</dbReference>
<dbReference type="InterPro" id="IPR017900">
    <property type="entry name" value="4Fe4S_Fe_S_CS"/>
</dbReference>
<dbReference type="AlphaFoldDB" id="A0A117IUH2"/>
<dbReference type="PANTHER" id="PTHR43687:SF2">
    <property type="entry name" value="FERREDOXIN 3"/>
    <property type="match status" value="1"/>
</dbReference>
<dbReference type="InterPro" id="IPR050572">
    <property type="entry name" value="Fe-S_Ferredoxin"/>
</dbReference>
<dbReference type="SUPFAM" id="SSF54862">
    <property type="entry name" value="4Fe-4S ferredoxins"/>
    <property type="match status" value="1"/>
</dbReference>
<accession>A0A117IUH2</accession>
<evidence type="ECO:0000259" key="6">
    <source>
        <dbReference type="PROSITE" id="PS51379"/>
    </source>
</evidence>
<dbReference type="RefSeq" id="WP_058937946.1">
    <property type="nucleotide sequence ID" value="NZ_LLYW01000004.1"/>
</dbReference>
<evidence type="ECO:0000256" key="5">
    <source>
        <dbReference type="SAM" id="MobiDB-lite"/>
    </source>
</evidence>
<organism evidence="7 8">
    <name type="scientific">Thermococcus celericrescens</name>
    <dbReference type="NCBI Taxonomy" id="227598"/>
    <lineage>
        <taxon>Archaea</taxon>
        <taxon>Methanobacteriati</taxon>
        <taxon>Methanobacteriota</taxon>
        <taxon>Thermococci</taxon>
        <taxon>Thermococcales</taxon>
        <taxon>Thermococcaceae</taxon>
        <taxon>Thermococcus</taxon>
    </lineage>
</organism>
<protein>
    <submittedName>
        <fullName evidence="7">Ferredoxin</fullName>
    </submittedName>
</protein>
<comment type="caution">
    <text evidence="7">The sequence shown here is derived from an EMBL/GenBank/DDBJ whole genome shotgun (WGS) entry which is preliminary data.</text>
</comment>